<dbReference type="InterPro" id="IPR046169">
    <property type="entry name" value="DUF6171"/>
</dbReference>
<proteinExistence type="predicted"/>
<gene>
    <name evidence="1" type="ORF">JOC48_003976</name>
</gene>
<name>A0ABS2N5U9_9BACI</name>
<organism evidence="1 2">
    <name type="scientific">Aquibacillus albus</name>
    <dbReference type="NCBI Taxonomy" id="1168171"/>
    <lineage>
        <taxon>Bacteria</taxon>
        <taxon>Bacillati</taxon>
        <taxon>Bacillota</taxon>
        <taxon>Bacilli</taxon>
        <taxon>Bacillales</taxon>
        <taxon>Bacillaceae</taxon>
        <taxon>Aquibacillus</taxon>
    </lineage>
</organism>
<accession>A0ABS2N5U9</accession>
<dbReference type="Proteomes" id="UP001296943">
    <property type="component" value="Unassembled WGS sequence"/>
</dbReference>
<keyword evidence="2" id="KW-1185">Reference proteome</keyword>
<evidence type="ECO:0000313" key="1">
    <source>
        <dbReference type="EMBL" id="MBM7573413.1"/>
    </source>
</evidence>
<reference evidence="1 2" key="1">
    <citation type="submission" date="2021-01" db="EMBL/GenBank/DDBJ databases">
        <title>Genomic Encyclopedia of Type Strains, Phase IV (KMG-IV): sequencing the most valuable type-strain genomes for metagenomic binning, comparative biology and taxonomic classification.</title>
        <authorList>
            <person name="Goeker M."/>
        </authorList>
    </citation>
    <scope>NUCLEOTIDE SEQUENCE [LARGE SCALE GENOMIC DNA]</scope>
    <source>
        <strain evidence="1 2">DSM 23711</strain>
    </source>
</reference>
<comment type="caution">
    <text evidence="1">The sequence shown here is derived from an EMBL/GenBank/DDBJ whole genome shotgun (WGS) entry which is preliminary data.</text>
</comment>
<evidence type="ECO:0000313" key="2">
    <source>
        <dbReference type="Proteomes" id="UP001296943"/>
    </source>
</evidence>
<protein>
    <submittedName>
        <fullName evidence="1">Rieske Fe-S protein</fullName>
    </submittedName>
</protein>
<dbReference type="EMBL" id="JAFBDR010000032">
    <property type="protein sequence ID" value="MBM7573413.1"/>
    <property type="molecule type" value="Genomic_DNA"/>
</dbReference>
<dbReference type="Pfam" id="PF19668">
    <property type="entry name" value="DUF6171"/>
    <property type="match status" value="1"/>
</dbReference>
<sequence length="77" mass="8960">MSNKEVDKLVEEQLMLEIDVVDDNVYNERLEHCVECPSLVYDTTCSHCGCFVKYRAKLAYKECPHPKGPKWKKLQPS</sequence>